<name>A0A0S8FU47_UNCW3</name>
<dbReference type="Proteomes" id="UP000051373">
    <property type="component" value="Unassembled WGS sequence"/>
</dbReference>
<evidence type="ECO:0000313" key="3">
    <source>
        <dbReference type="Proteomes" id="UP000051373"/>
    </source>
</evidence>
<dbReference type="SUPFAM" id="SSF69118">
    <property type="entry name" value="AhpD-like"/>
    <property type="match status" value="1"/>
</dbReference>
<dbReference type="GO" id="GO:0051920">
    <property type="term" value="F:peroxiredoxin activity"/>
    <property type="evidence" value="ECO:0007669"/>
    <property type="project" value="InterPro"/>
</dbReference>
<evidence type="ECO:0000259" key="1">
    <source>
        <dbReference type="Pfam" id="PF02627"/>
    </source>
</evidence>
<feature type="domain" description="Carboxymuconolactone decarboxylase-like" evidence="1">
    <location>
        <begin position="41"/>
        <end position="114"/>
    </location>
</feature>
<dbReference type="NCBIfam" id="TIGR00778">
    <property type="entry name" value="ahpD_dom"/>
    <property type="match status" value="1"/>
</dbReference>
<dbReference type="PANTHER" id="PTHR35446">
    <property type="entry name" value="SI:CH211-175M2.5"/>
    <property type="match status" value="1"/>
</dbReference>
<reference evidence="2 3" key="1">
    <citation type="journal article" date="2015" name="Microbiome">
        <title>Genomic resolution of linkages in carbon, nitrogen, and sulfur cycling among widespread estuary sediment bacteria.</title>
        <authorList>
            <person name="Baker B.J."/>
            <person name="Lazar C.S."/>
            <person name="Teske A.P."/>
            <person name="Dick G.J."/>
        </authorList>
    </citation>
    <scope>NUCLEOTIDE SEQUENCE [LARGE SCALE GENOMIC DNA]</scope>
    <source>
        <strain evidence="2">SM23_42</strain>
    </source>
</reference>
<dbReference type="Gene3D" id="1.20.1290.10">
    <property type="entry name" value="AhpD-like"/>
    <property type="match status" value="1"/>
</dbReference>
<comment type="caution">
    <text evidence="2">The sequence shown here is derived from an EMBL/GenBank/DDBJ whole genome shotgun (WGS) entry which is preliminary data.</text>
</comment>
<proteinExistence type="predicted"/>
<dbReference type="InterPro" id="IPR029032">
    <property type="entry name" value="AhpD-like"/>
</dbReference>
<organism evidence="2 3">
    <name type="scientific">candidate division WOR_3 bacterium SM23_42</name>
    <dbReference type="NCBI Taxonomy" id="1703779"/>
    <lineage>
        <taxon>Bacteria</taxon>
        <taxon>Bacteria division WOR-3</taxon>
    </lineage>
</organism>
<dbReference type="PANTHER" id="PTHR35446:SF2">
    <property type="entry name" value="CARBOXYMUCONOLACTONE DECARBOXYLASE-LIKE DOMAIN-CONTAINING PROTEIN"/>
    <property type="match status" value="1"/>
</dbReference>
<accession>A0A0S8FU47</accession>
<evidence type="ECO:0000313" key="2">
    <source>
        <dbReference type="EMBL" id="KPK62972.1"/>
    </source>
</evidence>
<dbReference type="InterPro" id="IPR004675">
    <property type="entry name" value="AhpD_core"/>
</dbReference>
<dbReference type="NCBIfam" id="TIGR01926">
    <property type="entry name" value="peroxid_rel"/>
    <property type="match status" value="1"/>
</dbReference>
<dbReference type="STRING" id="1703779.AMJ83_08800"/>
<dbReference type="Pfam" id="PF02627">
    <property type="entry name" value="CMD"/>
    <property type="match status" value="1"/>
</dbReference>
<dbReference type="EMBL" id="LJUJ01000021">
    <property type="protein sequence ID" value="KPK62972.1"/>
    <property type="molecule type" value="Genomic_DNA"/>
</dbReference>
<dbReference type="InterPro" id="IPR003779">
    <property type="entry name" value="CMD-like"/>
</dbReference>
<gene>
    <name evidence="2" type="ORF">AMJ83_08800</name>
</gene>
<sequence>MAWIRVIDENNAMGELKETYEFVRKRRGKISNVMRLHSLNPKAMQAHIELYLTLMFGQSGLAREDRELIGVAVSSANNCEYCVQHHAMALNHYWKDNTRVRALTQKCDSAGLPNRQYHMALYARKLTMTPGKISKEDIDTLRKWGFSDNDILDINLITAYFCFVNRIVMGLGAEFTPSEMSGYEY</sequence>
<dbReference type="InterPro" id="IPR010195">
    <property type="entry name" value="Uncharacterised_peroxidase-rel"/>
</dbReference>
<protein>
    <recommendedName>
        <fullName evidence="1">Carboxymuconolactone decarboxylase-like domain-containing protein</fullName>
    </recommendedName>
</protein>
<dbReference type="AlphaFoldDB" id="A0A0S8FU47"/>